<sequence length="117" mass="13888">MITWLENPQNYSYLRQDQYLSTSSRFPVKTIGKRIQEFSKLIGYELVEKRDSNTKGVYLYCHRFYWLKKHDRDLSPDGVYKGPREFGGRMPTEAVDSARLLERTPYMEDKGIIEIKV</sequence>
<gene>
    <name evidence="1" type="ORF">KHC33_07065</name>
</gene>
<dbReference type="RefSeq" id="WP_214421006.1">
    <property type="nucleotide sequence ID" value="NZ_CP075546.1"/>
</dbReference>
<dbReference type="Pfam" id="PF19472">
    <property type="entry name" value="DUF6009"/>
    <property type="match status" value="1"/>
</dbReference>
<dbReference type="Proteomes" id="UP000680656">
    <property type="component" value="Chromosome"/>
</dbReference>
<dbReference type="KEGG" id="mrtj:KHC33_07065"/>
<dbReference type="InterPro" id="IPR046051">
    <property type="entry name" value="DUF6009"/>
</dbReference>
<evidence type="ECO:0000313" key="2">
    <source>
        <dbReference type="Proteomes" id="UP000680656"/>
    </source>
</evidence>
<name>A0A8E7B3F6_9EURY</name>
<keyword evidence="2" id="KW-1185">Reference proteome</keyword>
<dbReference type="AlphaFoldDB" id="A0A8E7B3F6"/>
<accession>A0A8E7B3F6</accession>
<evidence type="ECO:0000313" key="1">
    <source>
        <dbReference type="EMBL" id="QVV90234.1"/>
    </source>
</evidence>
<dbReference type="EMBL" id="CP075546">
    <property type="protein sequence ID" value="QVV90234.1"/>
    <property type="molecule type" value="Genomic_DNA"/>
</dbReference>
<organism evidence="1 2">
    <name type="scientific">Methanospirillum purgamenti</name>
    <dbReference type="NCBI Taxonomy" id="2834276"/>
    <lineage>
        <taxon>Archaea</taxon>
        <taxon>Methanobacteriati</taxon>
        <taxon>Methanobacteriota</taxon>
        <taxon>Stenosarchaea group</taxon>
        <taxon>Methanomicrobia</taxon>
        <taxon>Methanomicrobiales</taxon>
        <taxon>Methanospirillaceae</taxon>
        <taxon>Methanospirillum</taxon>
    </lineage>
</organism>
<protein>
    <submittedName>
        <fullName evidence="1">Uncharacterized protein</fullName>
    </submittedName>
</protein>
<reference evidence="1 2" key="1">
    <citation type="submission" date="2021-05" db="EMBL/GenBank/DDBJ databases">
        <title>A novel Methanospirillum isolate from a pyrite-forming mixed culture.</title>
        <authorList>
            <person name="Bunk B."/>
            <person name="Sproer C."/>
            <person name="Spring S."/>
            <person name="Pester M."/>
        </authorList>
    </citation>
    <scope>NUCLEOTIDE SEQUENCE [LARGE SCALE GENOMIC DNA]</scope>
    <source>
        <strain evidence="1 2">J.3.6.1-F.2.7.3</strain>
    </source>
</reference>
<dbReference type="GeneID" id="65096931"/>
<proteinExistence type="predicted"/>